<feature type="region of interest" description="Disordered" evidence="15">
    <location>
        <begin position="413"/>
        <end position="445"/>
    </location>
</feature>
<dbReference type="UniPathway" id="UPA00051">
    <property type="reaction ID" value="UER00082"/>
</dbReference>
<comment type="caution">
    <text evidence="18">The sequence shown here is derived from an EMBL/GenBank/DDBJ whole genome shotgun (WGS) entry which is preliminary data.</text>
</comment>
<comment type="similarity">
    <text evidence="3">Belongs to the vitamin-B12 independent methionine synthase family.</text>
</comment>
<comment type="pathway">
    <text evidence="2">Amino-acid biosynthesis; L-methionine biosynthesis via de novo pathway; L-methionine from L-homocysteine (MetE route): step 1/1.</text>
</comment>
<dbReference type="GO" id="GO:0009086">
    <property type="term" value="P:methionine biosynthetic process"/>
    <property type="evidence" value="ECO:0007669"/>
    <property type="project" value="UniProtKB-KW"/>
</dbReference>
<organism evidence="18 19">
    <name type="scientific">Corynebacterium lowii</name>
    <dbReference type="NCBI Taxonomy" id="1544413"/>
    <lineage>
        <taxon>Bacteria</taxon>
        <taxon>Bacillati</taxon>
        <taxon>Actinomycetota</taxon>
        <taxon>Actinomycetes</taxon>
        <taxon>Mycobacteriales</taxon>
        <taxon>Corynebacteriaceae</taxon>
        <taxon>Corynebacterium</taxon>
    </lineage>
</organism>
<evidence type="ECO:0000256" key="9">
    <source>
        <dbReference type="ARBA" id="ARBA00022737"/>
    </source>
</evidence>
<evidence type="ECO:0000256" key="1">
    <source>
        <dbReference type="ARBA" id="ARBA00002777"/>
    </source>
</evidence>
<evidence type="ECO:0000256" key="6">
    <source>
        <dbReference type="ARBA" id="ARBA00022605"/>
    </source>
</evidence>
<dbReference type="EC" id="2.1.1.14" evidence="4"/>
<dbReference type="Pfam" id="PF08267">
    <property type="entry name" value="Meth_synt_1"/>
    <property type="match status" value="1"/>
</dbReference>
<feature type="binding site" evidence="13">
    <location>
        <position position="677"/>
    </location>
    <ligand>
        <name>Zn(2+)</name>
        <dbReference type="ChEBI" id="CHEBI:29105"/>
        <label>1</label>
        <note>catalytic</note>
    </ligand>
</feature>
<dbReference type="PATRIC" id="fig|1544413.3.peg.1921"/>
<keyword evidence="7 18" id="KW-0808">Transferase</keyword>
<dbReference type="PANTHER" id="PTHR30519">
    <property type="entry name" value="5-METHYLTETRAHYDROPTEROYLTRIGLUTAMATE--HOMOCYSTEINE METHYLTRANSFERASE"/>
    <property type="match status" value="1"/>
</dbReference>
<keyword evidence="8 13" id="KW-0479">Metal-binding</keyword>
<evidence type="ECO:0000256" key="14">
    <source>
        <dbReference type="PIRSR" id="PIRSR000382-3"/>
    </source>
</evidence>
<dbReference type="NCBIfam" id="NF003556">
    <property type="entry name" value="PRK05222.1"/>
    <property type="match status" value="1"/>
</dbReference>
<sequence>MSNEKKGMTMTHFPTATVLGYPRIGANRELKRALESFWSGRGGNPATTAEELRDTRTNRLRELGLGEAAAVPEDFSYYDQVLDITIATGALPSRFAPEREVLKAQAATPESEEALRAQFTVARGQGDRPALELTKWFDSNYHYLVPEIGPETALEWLGSPRVATAQRLGEAVRPVLVGPVTYLALAKASEEAPEGYNPLDRLDDLVAVYTQYLRALKEAGVQWVQFDEPALVTHRHRTPQEREALLDALRRAYTALGNEGVNLAVALTYGHAFDAVDALAETPVQAVIIDVVRGKKPGAAELERWATSLKGKTLGVGVVSGRNIWRADLDADLAVLREIKAGLGEAVAVAVTTSTSLQHVPHDAERETQLDAELRSWLSFADQKVKEVAVLARGLAEGDEAIAAELEASRAAQASRKAHPGVEKAEVRQATAAVTEEQRTRGDAAERHDAQAAALGLPVLPTTTIGSFPQTDEIRRARAAHRSGKIDDQAYEEAMKKEIAEVIAAQEEIGLDVLVHGEAERNDMVQYFAENFEGFATTAHGWVQSYGSRCTRPSILWGDVTRPEAITVEWSRYAQSLSKRPVKGMLTGPVTIMAWSFVREDIAWGEVADQLGLALREEVGDLEAAGIKVIQVDEPAIRELLPLREEDREDYLAWSVGSFRLATAGAAPATSIHTHLCYSDFATIVDAIDRLDADVTSIEASRSKLKVLPAVAEHGFHRGLGPGVWDIHSARVPSTEEIADLLRVAVGALDTEQVWVNPDCGLKTRAWEETSATLRNLVEATRIVREEIAQ</sequence>
<feature type="binding site" evidence="12">
    <location>
        <begin position="549"/>
        <end position="550"/>
    </location>
    <ligand>
        <name>5-methyltetrahydropteroyltri-L-glutamate</name>
        <dbReference type="ChEBI" id="CHEBI:58207"/>
    </ligand>
</feature>
<dbReference type="GO" id="GO:0032259">
    <property type="term" value="P:methylation"/>
    <property type="evidence" value="ECO:0007669"/>
    <property type="project" value="UniProtKB-KW"/>
</dbReference>
<keyword evidence="19" id="KW-1185">Reference proteome</keyword>
<evidence type="ECO:0000259" key="17">
    <source>
        <dbReference type="Pfam" id="PF08267"/>
    </source>
</evidence>
<reference evidence="18 19" key="1">
    <citation type="submission" date="2015-10" db="EMBL/GenBank/DDBJ databases">
        <title>Corynebacteirum lowii and Corynebacterium oculi species nova, derived from human clinical disease and and emended description of Corynebacterium mastiditis.</title>
        <authorList>
            <person name="Bernard K."/>
            <person name="Pacheco A.L."/>
            <person name="Mcdougall C."/>
            <person name="Burtx T."/>
            <person name="Weibe D."/>
            <person name="Tyler S."/>
            <person name="Olson A.B."/>
            <person name="Cnockaert M."/>
            <person name="Eguchi H."/>
            <person name="Kuwahara T."/>
            <person name="Nakayama-Imaohji H."/>
            <person name="Boudewijins M."/>
            <person name="Van Hoecke F."/>
            <person name="Bernier A.-M."/>
            <person name="Vandamme P."/>
        </authorList>
    </citation>
    <scope>NUCLEOTIDE SEQUENCE [LARGE SCALE GENOMIC DNA]</scope>
    <source>
        <strain evidence="18 19">NML 130206</strain>
    </source>
</reference>
<feature type="domain" description="Cobalamin-independent methionine synthase MetE N-terminal" evidence="17">
    <location>
        <begin position="16"/>
        <end position="341"/>
    </location>
</feature>
<dbReference type="AlphaFoldDB" id="A0A0Q1DZV9"/>
<keyword evidence="5 18" id="KW-0489">Methyltransferase</keyword>
<feature type="compositionally biased region" description="Basic and acidic residues" evidence="15">
    <location>
        <begin position="436"/>
        <end position="445"/>
    </location>
</feature>
<feature type="binding site" evidence="13">
    <location>
        <position position="675"/>
    </location>
    <ligand>
        <name>Zn(2+)</name>
        <dbReference type="ChEBI" id="CHEBI:29105"/>
        <label>1</label>
        <note>catalytic</note>
    </ligand>
</feature>
<evidence type="ECO:0000256" key="13">
    <source>
        <dbReference type="PIRSR" id="PIRSR000382-2"/>
    </source>
</evidence>
<dbReference type="GO" id="GO:0003871">
    <property type="term" value="F:5-methyltetrahydropteroyltriglutamate-homocysteine S-methyltransferase activity"/>
    <property type="evidence" value="ECO:0007669"/>
    <property type="project" value="UniProtKB-EC"/>
</dbReference>
<evidence type="ECO:0000256" key="3">
    <source>
        <dbReference type="ARBA" id="ARBA00009553"/>
    </source>
</evidence>
<evidence type="ECO:0000256" key="11">
    <source>
        <dbReference type="ARBA" id="ARBA00023167"/>
    </source>
</evidence>
<feature type="binding site" evidence="12">
    <location>
        <begin position="465"/>
        <end position="467"/>
    </location>
    <ligand>
        <name>L-homocysteine</name>
        <dbReference type="ChEBI" id="CHEBI:58199"/>
    </ligand>
</feature>
<dbReference type="InterPro" id="IPR013215">
    <property type="entry name" value="Cbl-indep_Met_Synth_N"/>
</dbReference>
<feature type="binding site" evidence="12">
    <location>
        <position position="633"/>
    </location>
    <ligand>
        <name>L-methionine</name>
        <dbReference type="ChEBI" id="CHEBI:57844"/>
    </ligand>
</feature>
<dbReference type="SUPFAM" id="SSF51726">
    <property type="entry name" value="UROD/MetE-like"/>
    <property type="match status" value="2"/>
</dbReference>
<dbReference type="Proteomes" id="UP000050488">
    <property type="component" value="Unassembled WGS sequence"/>
</dbReference>
<dbReference type="InterPro" id="IPR038071">
    <property type="entry name" value="UROD/MetE-like_sf"/>
</dbReference>
<evidence type="ECO:0000256" key="4">
    <source>
        <dbReference type="ARBA" id="ARBA00012034"/>
    </source>
</evidence>
<evidence type="ECO:0000313" key="18">
    <source>
        <dbReference type="EMBL" id="KQB85784.1"/>
    </source>
</evidence>
<evidence type="ECO:0000256" key="10">
    <source>
        <dbReference type="ARBA" id="ARBA00022833"/>
    </source>
</evidence>
<keyword evidence="10 13" id="KW-0862">Zinc</keyword>
<comment type="cofactor">
    <cofactor evidence="13">
        <name>Zn(2+)</name>
        <dbReference type="ChEBI" id="CHEBI:29105"/>
    </cofactor>
    <text evidence="13">Binds 2 Zn(2+) ions per subunit.</text>
</comment>
<dbReference type="RefSeq" id="WP_370871868.1">
    <property type="nucleotide sequence ID" value="NZ_LKEV01000006.1"/>
</dbReference>
<name>A0A0Q1DZV9_9CORY</name>
<evidence type="ECO:0000313" key="19">
    <source>
        <dbReference type="Proteomes" id="UP000050488"/>
    </source>
</evidence>
<evidence type="ECO:0000256" key="12">
    <source>
        <dbReference type="PIRSR" id="PIRSR000382-1"/>
    </source>
</evidence>
<keyword evidence="9" id="KW-0677">Repeat</keyword>
<feature type="active site" description="Proton donor" evidence="14">
    <location>
        <position position="728"/>
    </location>
</feature>
<keyword evidence="6" id="KW-0028">Amino-acid biosynthesis</keyword>
<accession>A0A0Q1DZV9</accession>
<dbReference type="CDD" id="cd03311">
    <property type="entry name" value="CIMS_C_terminal_like"/>
    <property type="match status" value="1"/>
</dbReference>
<dbReference type="Gene3D" id="3.20.20.210">
    <property type="match status" value="2"/>
</dbReference>
<keyword evidence="11" id="KW-0486">Methionine biosynthesis</keyword>
<evidence type="ECO:0000256" key="7">
    <source>
        <dbReference type="ARBA" id="ARBA00022679"/>
    </source>
</evidence>
<evidence type="ECO:0000256" key="5">
    <source>
        <dbReference type="ARBA" id="ARBA00022603"/>
    </source>
</evidence>
<dbReference type="STRING" id="1544413.Clow_01918"/>
<feature type="binding site" evidence="12">
    <location>
        <position position="31"/>
    </location>
    <ligand>
        <name>5-methyltetrahydropteroyltri-L-glutamate</name>
        <dbReference type="ChEBI" id="CHEBI:58207"/>
    </ligand>
</feature>
<comment type="function">
    <text evidence="1">Catalyzes the transfer of a methyl group from 5-methyltetrahydrofolate to homocysteine resulting in methionine formation.</text>
</comment>
<feature type="binding site" evidence="12">
    <location>
        <position position="633"/>
    </location>
    <ligand>
        <name>L-homocysteine</name>
        <dbReference type="ChEBI" id="CHEBI:58199"/>
    </ligand>
</feature>
<feature type="binding site" evidence="12">
    <location>
        <position position="140"/>
    </location>
    <ligand>
        <name>5-methyltetrahydropteroyltri-L-glutamate</name>
        <dbReference type="ChEBI" id="CHEBI:58207"/>
    </ligand>
</feature>
<dbReference type="InterPro" id="IPR006276">
    <property type="entry name" value="Cobalamin-indep_Met_synthase"/>
</dbReference>
<feature type="binding site" evidence="12">
    <location>
        <position position="595"/>
    </location>
    <ligand>
        <name>5-methyltetrahydropteroyltri-L-glutamate</name>
        <dbReference type="ChEBI" id="CHEBI:58207"/>
    </ligand>
</feature>
<feature type="binding site" evidence="13">
    <location>
        <position position="699"/>
    </location>
    <ligand>
        <name>Zn(2+)</name>
        <dbReference type="ChEBI" id="CHEBI:29105"/>
        <label>1</label>
        <note>catalytic</note>
    </ligand>
</feature>
<dbReference type="InterPro" id="IPR002629">
    <property type="entry name" value="Met_Synth_C/arc"/>
</dbReference>
<evidence type="ECO:0000256" key="2">
    <source>
        <dbReference type="ARBA" id="ARBA00004681"/>
    </source>
</evidence>
<feature type="domain" description="Cobalamin-independent methionine synthase MetE C-terminal/archaeal" evidence="16">
    <location>
        <begin position="460"/>
        <end position="782"/>
    </location>
</feature>
<dbReference type="Pfam" id="PF01717">
    <property type="entry name" value="Meth_synt_2"/>
    <property type="match status" value="1"/>
</dbReference>
<feature type="binding site" evidence="12">
    <location>
        <begin position="465"/>
        <end position="467"/>
    </location>
    <ligand>
        <name>L-methionine</name>
        <dbReference type="ChEBI" id="CHEBI:57844"/>
    </ligand>
</feature>
<dbReference type="PIRSF" id="PIRSF000382">
    <property type="entry name" value="MeTrfase_B12_ind"/>
    <property type="match status" value="1"/>
</dbReference>
<feature type="binding site" evidence="12">
    <location>
        <position position="518"/>
    </location>
    <ligand>
        <name>L-methionine</name>
        <dbReference type="ChEBI" id="CHEBI:57844"/>
    </ligand>
</feature>
<proteinExistence type="inferred from homology"/>
<dbReference type="GO" id="GO:0008270">
    <property type="term" value="F:zinc ion binding"/>
    <property type="evidence" value="ECO:0007669"/>
    <property type="project" value="InterPro"/>
</dbReference>
<protein>
    <recommendedName>
        <fullName evidence="4">5-methyltetrahydropteroyltriglutamate--homocysteine S-methyltransferase</fullName>
        <ecNumber evidence="4">2.1.1.14</ecNumber>
    </recommendedName>
</protein>
<dbReference type="EMBL" id="LKEV01000006">
    <property type="protein sequence ID" value="KQB85784.1"/>
    <property type="molecule type" value="Genomic_DNA"/>
</dbReference>
<evidence type="ECO:0000259" key="16">
    <source>
        <dbReference type="Pfam" id="PF01717"/>
    </source>
</evidence>
<evidence type="ECO:0000256" key="15">
    <source>
        <dbReference type="SAM" id="MobiDB-lite"/>
    </source>
</evidence>
<feature type="binding site" evidence="13">
    <location>
        <position position="760"/>
    </location>
    <ligand>
        <name>Zn(2+)</name>
        <dbReference type="ChEBI" id="CHEBI:29105"/>
        <label>1</label>
        <note>catalytic</note>
    </ligand>
</feature>
<evidence type="ECO:0000256" key="8">
    <source>
        <dbReference type="ARBA" id="ARBA00022723"/>
    </source>
</evidence>
<gene>
    <name evidence="18" type="primary">metE</name>
    <name evidence="18" type="ORF">Clow_01918</name>
</gene>